<organism evidence="1">
    <name type="scientific">Arundo donax</name>
    <name type="common">Giant reed</name>
    <name type="synonym">Donax arundinaceus</name>
    <dbReference type="NCBI Taxonomy" id="35708"/>
    <lineage>
        <taxon>Eukaryota</taxon>
        <taxon>Viridiplantae</taxon>
        <taxon>Streptophyta</taxon>
        <taxon>Embryophyta</taxon>
        <taxon>Tracheophyta</taxon>
        <taxon>Spermatophyta</taxon>
        <taxon>Magnoliopsida</taxon>
        <taxon>Liliopsida</taxon>
        <taxon>Poales</taxon>
        <taxon>Poaceae</taxon>
        <taxon>PACMAD clade</taxon>
        <taxon>Arundinoideae</taxon>
        <taxon>Arundineae</taxon>
        <taxon>Arundo</taxon>
    </lineage>
</organism>
<accession>A0A0A9DAN0</accession>
<name>A0A0A9DAN0_ARUDO</name>
<reference evidence="1" key="1">
    <citation type="submission" date="2014-09" db="EMBL/GenBank/DDBJ databases">
        <authorList>
            <person name="Magalhaes I.L.F."/>
            <person name="Oliveira U."/>
            <person name="Santos F.R."/>
            <person name="Vidigal T.H.D.A."/>
            <person name="Brescovit A.D."/>
            <person name="Santos A.J."/>
        </authorList>
    </citation>
    <scope>NUCLEOTIDE SEQUENCE</scope>
    <source>
        <tissue evidence="1">Shoot tissue taken approximately 20 cm above the soil surface</tissue>
    </source>
</reference>
<evidence type="ECO:0000313" key="1">
    <source>
        <dbReference type="EMBL" id="JAD85594.1"/>
    </source>
</evidence>
<dbReference type="EMBL" id="GBRH01212301">
    <property type="protein sequence ID" value="JAD85594.1"/>
    <property type="molecule type" value="Transcribed_RNA"/>
</dbReference>
<sequence length="62" mass="6925">MTVYVCTFGLYELLLTSFKKSLNARSVHPILQSPSINDVCVYTFGFNPFPTISSSTWNACLT</sequence>
<proteinExistence type="predicted"/>
<reference evidence="1" key="2">
    <citation type="journal article" date="2015" name="Data Brief">
        <title>Shoot transcriptome of the giant reed, Arundo donax.</title>
        <authorList>
            <person name="Barrero R.A."/>
            <person name="Guerrero F.D."/>
            <person name="Moolhuijzen P."/>
            <person name="Goolsby J.A."/>
            <person name="Tidwell J."/>
            <person name="Bellgard S.E."/>
            <person name="Bellgard M.I."/>
        </authorList>
    </citation>
    <scope>NUCLEOTIDE SEQUENCE</scope>
    <source>
        <tissue evidence="1">Shoot tissue taken approximately 20 cm above the soil surface</tissue>
    </source>
</reference>
<protein>
    <submittedName>
        <fullName evidence="1">Uncharacterized protein</fullName>
    </submittedName>
</protein>
<dbReference type="AlphaFoldDB" id="A0A0A9DAN0"/>